<dbReference type="Pfam" id="PF05347">
    <property type="entry name" value="Complex1_LYR"/>
    <property type="match status" value="1"/>
</dbReference>
<dbReference type="InterPro" id="IPR008011">
    <property type="entry name" value="Complex1_LYR_dom"/>
</dbReference>
<dbReference type="InterPro" id="IPR045294">
    <property type="entry name" value="Complex1_LYR_LYRM1"/>
</dbReference>
<organism evidence="4 5">
    <name type="scientific">Lagenidium giganteum</name>
    <dbReference type="NCBI Taxonomy" id="4803"/>
    <lineage>
        <taxon>Eukaryota</taxon>
        <taxon>Sar</taxon>
        <taxon>Stramenopiles</taxon>
        <taxon>Oomycota</taxon>
        <taxon>Peronosporomycetes</taxon>
        <taxon>Pythiales</taxon>
        <taxon>Pythiaceae</taxon>
    </lineage>
</organism>
<sequence>MALALYRRVLRVARTWEGPAHEKAWIREEARRKMEEHRSQRDPRVIQELIQQAHNDVDVALHYKIPYPRPHYVDPGTVGGDTDFRRLSARSNTKLSRGLRSSMSKRFQPKR</sequence>
<dbReference type="AlphaFoldDB" id="A0AAV2YQC8"/>
<dbReference type="CDD" id="cd20261">
    <property type="entry name" value="Complex1_LYR_LYRM1"/>
    <property type="match status" value="1"/>
</dbReference>
<dbReference type="Proteomes" id="UP001146120">
    <property type="component" value="Unassembled WGS sequence"/>
</dbReference>
<evidence type="ECO:0000313" key="4">
    <source>
        <dbReference type="EMBL" id="DAZ95988.1"/>
    </source>
</evidence>
<dbReference type="EMBL" id="DAKRPA010000182">
    <property type="protein sequence ID" value="DAZ95988.1"/>
    <property type="molecule type" value="Genomic_DNA"/>
</dbReference>
<evidence type="ECO:0000259" key="3">
    <source>
        <dbReference type="Pfam" id="PF05347"/>
    </source>
</evidence>
<name>A0AAV2YQC8_9STRA</name>
<protein>
    <recommendedName>
        <fullName evidence="3">Complex 1 LYR protein domain-containing protein</fullName>
    </recommendedName>
</protein>
<keyword evidence="5" id="KW-1185">Reference proteome</keyword>
<feature type="region of interest" description="Disordered" evidence="2">
    <location>
        <begin position="74"/>
        <end position="111"/>
    </location>
</feature>
<reference evidence="4" key="1">
    <citation type="submission" date="2022-11" db="EMBL/GenBank/DDBJ databases">
        <authorList>
            <person name="Morgan W.R."/>
            <person name="Tartar A."/>
        </authorList>
    </citation>
    <scope>NUCLEOTIDE SEQUENCE</scope>
    <source>
        <strain evidence="4">ARSEF 373</strain>
    </source>
</reference>
<accession>A0AAV2YQC8</accession>
<gene>
    <name evidence="4" type="ORF">N0F65_009289</name>
</gene>
<dbReference type="InterPro" id="IPR040330">
    <property type="entry name" value="LYRM1"/>
</dbReference>
<comment type="similarity">
    <text evidence="1">Belongs to the complex I LYR family.</text>
</comment>
<dbReference type="PANTHER" id="PTHR14273">
    <property type="entry name" value="LYR MOTIF-CONTAINING PROTEIN 1"/>
    <property type="match status" value="1"/>
</dbReference>
<feature type="compositionally biased region" description="Polar residues" evidence="2">
    <location>
        <begin position="89"/>
        <end position="105"/>
    </location>
</feature>
<evidence type="ECO:0000256" key="1">
    <source>
        <dbReference type="ARBA" id="ARBA00009508"/>
    </source>
</evidence>
<evidence type="ECO:0000256" key="2">
    <source>
        <dbReference type="SAM" id="MobiDB-lite"/>
    </source>
</evidence>
<feature type="domain" description="Complex 1 LYR protein" evidence="3">
    <location>
        <begin position="2"/>
        <end position="58"/>
    </location>
</feature>
<evidence type="ECO:0000313" key="5">
    <source>
        <dbReference type="Proteomes" id="UP001146120"/>
    </source>
</evidence>
<reference evidence="4" key="2">
    <citation type="journal article" date="2023" name="Microbiol Resour">
        <title>Decontamination and Annotation of the Draft Genome Sequence of the Oomycete Lagenidium giganteum ARSEF 373.</title>
        <authorList>
            <person name="Morgan W.R."/>
            <person name="Tartar A."/>
        </authorList>
    </citation>
    <scope>NUCLEOTIDE SEQUENCE</scope>
    <source>
        <strain evidence="4">ARSEF 373</strain>
    </source>
</reference>
<proteinExistence type="inferred from homology"/>
<comment type="caution">
    <text evidence="4">The sequence shown here is derived from an EMBL/GenBank/DDBJ whole genome shotgun (WGS) entry which is preliminary data.</text>
</comment>
<dbReference type="GO" id="GO:0005739">
    <property type="term" value="C:mitochondrion"/>
    <property type="evidence" value="ECO:0007669"/>
    <property type="project" value="TreeGrafter"/>
</dbReference>
<dbReference type="PANTHER" id="PTHR14273:SF0">
    <property type="entry name" value="LYR MOTIF-CONTAINING PROTEIN 1"/>
    <property type="match status" value="1"/>
</dbReference>